<organism evidence="8 9">
    <name type="scientific">Candidatus Uhrbacteria bacterium RIFCSPHIGHO2_02_FULL_57_19</name>
    <dbReference type="NCBI Taxonomy" id="1802391"/>
    <lineage>
        <taxon>Bacteria</taxon>
        <taxon>Candidatus Uhriibacteriota</taxon>
    </lineage>
</organism>
<dbReference type="Pfam" id="PF08459">
    <property type="entry name" value="UvrC_RNaseH_dom"/>
    <property type="match status" value="1"/>
</dbReference>
<dbReference type="STRING" id="1802391.A3D72_02795"/>
<dbReference type="Pfam" id="PF01541">
    <property type="entry name" value="GIY-YIG"/>
    <property type="match status" value="1"/>
</dbReference>
<feature type="domain" description="UvrC family homology region profile" evidence="7">
    <location>
        <begin position="193"/>
        <end position="382"/>
    </location>
</feature>
<gene>
    <name evidence="8" type="ORF">A3D72_02795</name>
</gene>
<dbReference type="CDD" id="cd10434">
    <property type="entry name" value="GIY-YIG_UvrC_Cho"/>
    <property type="match status" value="1"/>
</dbReference>
<protein>
    <recommendedName>
        <fullName evidence="10">Excinuclease ABC subunit C</fullName>
    </recommendedName>
</protein>
<proteinExistence type="predicted"/>
<dbReference type="EMBL" id="MGDZ01000029">
    <property type="protein sequence ID" value="OGL73498.1"/>
    <property type="molecule type" value="Genomic_DNA"/>
</dbReference>
<evidence type="ECO:0008006" key="10">
    <source>
        <dbReference type="Google" id="ProtNLM"/>
    </source>
</evidence>
<dbReference type="Gene3D" id="3.40.1440.10">
    <property type="entry name" value="GIY-YIG endonuclease"/>
    <property type="match status" value="1"/>
</dbReference>
<dbReference type="SMART" id="SM00465">
    <property type="entry name" value="GIYc"/>
    <property type="match status" value="1"/>
</dbReference>
<keyword evidence="4" id="KW-0267">Excision nuclease</keyword>
<evidence type="ECO:0000313" key="9">
    <source>
        <dbReference type="Proteomes" id="UP000176303"/>
    </source>
</evidence>
<dbReference type="InterPro" id="IPR001943">
    <property type="entry name" value="UVR_dom"/>
</dbReference>
<dbReference type="SUPFAM" id="SSF46600">
    <property type="entry name" value="C-terminal UvrC-binding domain of UvrB"/>
    <property type="match status" value="1"/>
</dbReference>
<dbReference type="PROSITE" id="PS50165">
    <property type="entry name" value="UVRC"/>
    <property type="match status" value="1"/>
</dbReference>
<evidence type="ECO:0000256" key="5">
    <source>
        <dbReference type="ARBA" id="ARBA00023204"/>
    </source>
</evidence>
<dbReference type="Proteomes" id="UP000176303">
    <property type="component" value="Unassembled WGS sequence"/>
</dbReference>
<reference evidence="8 9" key="1">
    <citation type="journal article" date="2016" name="Nat. Commun.">
        <title>Thousands of microbial genomes shed light on interconnected biogeochemical processes in an aquifer system.</title>
        <authorList>
            <person name="Anantharaman K."/>
            <person name="Brown C.T."/>
            <person name="Hug L.A."/>
            <person name="Sharon I."/>
            <person name="Castelle C.J."/>
            <person name="Probst A.J."/>
            <person name="Thomas B.C."/>
            <person name="Singh A."/>
            <person name="Wilkins M.J."/>
            <person name="Karaoz U."/>
            <person name="Brodie E.L."/>
            <person name="Williams K.H."/>
            <person name="Hubbard S.S."/>
            <person name="Banfield J.F."/>
        </authorList>
    </citation>
    <scope>NUCLEOTIDE SEQUENCE [LARGE SCALE GENOMIC DNA]</scope>
</reference>
<feature type="domain" description="GIY-YIG" evidence="6">
    <location>
        <begin position="16"/>
        <end position="96"/>
    </location>
</feature>
<evidence type="ECO:0000259" key="7">
    <source>
        <dbReference type="PROSITE" id="PS50165"/>
    </source>
</evidence>
<keyword evidence="5" id="KW-0234">DNA repair</keyword>
<name>A0A1F7U6N7_9BACT</name>
<evidence type="ECO:0000313" key="8">
    <source>
        <dbReference type="EMBL" id="OGL73498.1"/>
    </source>
</evidence>
<dbReference type="PANTHER" id="PTHR30562">
    <property type="entry name" value="UVRC/OXIDOREDUCTASE"/>
    <property type="match status" value="1"/>
</dbReference>
<dbReference type="Gene3D" id="3.30.420.340">
    <property type="entry name" value="UvrC, RNAse H endonuclease domain"/>
    <property type="match status" value="1"/>
</dbReference>
<dbReference type="InterPro" id="IPR038476">
    <property type="entry name" value="UvrC_RNase_H_dom_sf"/>
</dbReference>
<dbReference type="GO" id="GO:0006289">
    <property type="term" value="P:nucleotide-excision repair"/>
    <property type="evidence" value="ECO:0007669"/>
    <property type="project" value="InterPro"/>
</dbReference>
<dbReference type="InterPro" id="IPR001162">
    <property type="entry name" value="UvrC_RNase_H_dom"/>
</dbReference>
<dbReference type="PROSITE" id="PS50164">
    <property type="entry name" value="GIY_YIG"/>
    <property type="match status" value="1"/>
</dbReference>
<evidence type="ECO:0000256" key="3">
    <source>
        <dbReference type="ARBA" id="ARBA00022769"/>
    </source>
</evidence>
<dbReference type="Pfam" id="PF02151">
    <property type="entry name" value="UVR"/>
    <property type="match status" value="1"/>
</dbReference>
<dbReference type="InterPro" id="IPR000305">
    <property type="entry name" value="GIY-YIG_endonuc"/>
</dbReference>
<dbReference type="InterPro" id="IPR050066">
    <property type="entry name" value="UvrABC_protein_C"/>
</dbReference>
<dbReference type="FunFam" id="3.40.1440.10:FF:000001">
    <property type="entry name" value="UvrABC system protein C"/>
    <property type="match status" value="1"/>
</dbReference>
<dbReference type="GO" id="GO:0009381">
    <property type="term" value="F:excinuclease ABC activity"/>
    <property type="evidence" value="ECO:0007669"/>
    <property type="project" value="InterPro"/>
</dbReference>
<dbReference type="GO" id="GO:0009380">
    <property type="term" value="C:excinuclease repair complex"/>
    <property type="evidence" value="ECO:0007669"/>
    <property type="project" value="TreeGrafter"/>
</dbReference>
<sequence length="451" mass="51870">MSISKSIIIQRSPLPDSPGVYLMRDGRGRVIYVGKATSIRRRVASYWRKQEWTSRPQVKDLIREVRTISYERTPTAIEALILEANLIKKYEPKYNIIQKDDKSFLYLAITRDPYPKPLLIRGHELSKVGERHYRAVFGPYTSPSALRAALKIIRRAIPWSTCGPGAKRSCFDYHIRACPGVCVGAISKADYTKVIRNLILFFQGKKSQIIRGMRVDMKRMSASERYEEAEELRWRISALEHIQDVAVLTRESPLFGKPTTEELTVNIFGRIEGYDISNISGTAAVGSMVVFADGDPKKSEYRKFRIKTVKGADDYAMIAEVLRRRFSTRRYTPRSNNKEIILRAERSGVEKPASSKVEKWPLPDLIMIDGGWGQVNVTKKVLAEAHLDIPIVGIAKGFDRKQDRLIYEQNNLELGRIVEQYKEILQRLRDEAHRFAVSYHRKLRGKLQKFH</sequence>
<dbReference type="InterPro" id="IPR035901">
    <property type="entry name" value="GIY-YIG_endonuc_sf"/>
</dbReference>
<comment type="caution">
    <text evidence="8">The sequence shown here is derived from an EMBL/GenBank/DDBJ whole genome shotgun (WGS) entry which is preliminary data.</text>
</comment>
<dbReference type="InterPro" id="IPR047296">
    <property type="entry name" value="GIY-YIG_UvrC_Cho"/>
</dbReference>
<evidence type="ECO:0000256" key="1">
    <source>
        <dbReference type="ARBA" id="ARBA00022490"/>
    </source>
</evidence>
<accession>A0A1F7U6N7</accession>
<evidence type="ECO:0000259" key="6">
    <source>
        <dbReference type="PROSITE" id="PS50164"/>
    </source>
</evidence>
<keyword evidence="1" id="KW-0963">Cytoplasm</keyword>
<evidence type="ECO:0000256" key="2">
    <source>
        <dbReference type="ARBA" id="ARBA00022763"/>
    </source>
</evidence>
<dbReference type="InterPro" id="IPR036876">
    <property type="entry name" value="UVR_dom_sf"/>
</dbReference>
<dbReference type="PANTHER" id="PTHR30562:SF1">
    <property type="entry name" value="UVRABC SYSTEM PROTEIN C"/>
    <property type="match status" value="1"/>
</dbReference>
<keyword evidence="2" id="KW-0227">DNA damage</keyword>
<keyword evidence="3" id="KW-0228">DNA excision</keyword>
<dbReference type="SUPFAM" id="SSF82771">
    <property type="entry name" value="GIY-YIG endonuclease"/>
    <property type="match status" value="1"/>
</dbReference>
<evidence type="ECO:0000256" key="4">
    <source>
        <dbReference type="ARBA" id="ARBA00022881"/>
    </source>
</evidence>
<dbReference type="AlphaFoldDB" id="A0A1F7U6N7"/>